<dbReference type="EMBL" id="UOFE01000034">
    <property type="protein sequence ID" value="VAW53479.1"/>
    <property type="molecule type" value="Genomic_DNA"/>
</dbReference>
<dbReference type="PANTHER" id="PTHR42852">
    <property type="entry name" value="THIOL:DISULFIDE INTERCHANGE PROTEIN DSBE"/>
    <property type="match status" value="1"/>
</dbReference>
<dbReference type="AlphaFoldDB" id="A0A3B0WWA1"/>
<sequence length="221" mass="25201">MTATLEIFAPQPEIECWAQGSEPPLTELIGQVVLIEVIQVNCPGCFIHALPEVIRLHETYETQGLKTFVIATAFEHFEHNTLNNLQRLLQHGEVQGDPLSQLSKADFLINDKLPYTIPVSVAMDKLIKNEDEVTQEKIDQFILSQVPDFYQNDWDDNRREGIIKQAESYLKLKTYNALTFEMYRLQGTPSSILIDKEGLLKKVSFGAVNTLEPEIKQLLKE</sequence>
<gene>
    <name evidence="1" type="ORF">MNBD_GAMMA05-392</name>
</gene>
<dbReference type="InterPro" id="IPR050553">
    <property type="entry name" value="Thioredoxin_ResA/DsbE_sf"/>
</dbReference>
<reference evidence="1" key="1">
    <citation type="submission" date="2018-06" db="EMBL/GenBank/DDBJ databases">
        <authorList>
            <person name="Zhirakovskaya E."/>
        </authorList>
    </citation>
    <scope>NUCLEOTIDE SEQUENCE</scope>
</reference>
<name>A0A3B0WWA1_9ZZZZ</name>
<proteinExistence type="predicted"/>
<protein>
    <recommendedName>
        <fullName evidence="2">Thioredoxin domain-containing protein</fullName>
    </recommendedName>
</protein>
<dbReference type="SUPFAM" id="SSF52833">
    <property type="entry name" value="Thioredoxin-like"/>
    <property type="match status" value="1"/>
</dbReference>
<dbReference type="InterPro" id="IPR036249">
    <property type="entry name" value="Thioredoxin-like_sf"/>
</dbReference>
<evidence type="ECO:0000313" key="1">
    <source>
        <dbReference type="EMBL" id="VAW53479.1"/>
    </source>
</evidence>
<evidence type="ECO:0008006" key="2">
    <source>
        <dbReference type="Google" id="ProtNLM"/>
    </source>
</evidence>
<accession>A0A3B0WWA1</accession>
<organism evidence="1">
    <name type="scientific">hydrothermal vent metagenome</name>
    <dbReference type="NCBI Taxonomy" id="652676"/>
    <lineage>
        <taxon>unclassified sequences</taxon>
        <taxon>metagenomes</taxon>
        <taxon>ecological metagenomes</taxon>
    </lineage>
</organism>
<dbReference type="PANTHER" id="PTHR42852:SF13">
    <property type="entry name" value="PROTEIN DIPZ"/>
    <property type="match status" value="1"/>
</dbReference>
<dbReference type="Gene3D" id="3.40.30.10">
    <property type="entry name" value="Glutaredoxin"/>
    <property type="match status" value="1"/>
</dbReference>